<proteinExistence type="predicted"/>
<keyword evidence="1" id="KW-1133">Transmembrane helix</keyword>
<dbReference type="AlphaFoldDB" id="A0A1X0N4V1"/>
<evidence type="ECO:0000256" key="1">
    <source>
        <dbReference type="SAM" id="Phobius"/>
    </source>
</evidence>
<comment type="caution">
    <text evidence="2">The sequence shown here is derived from an EMBL/GenBank/DDBJ whole genome shotgun (WGS) entry which is preliminary data.</text>
</comment>
<dbReference type="OrthoDB" id="9961256at2"/>
<evidence type="ECO:0000313" key="2">
    <source>
        <dbReference type="EMBL" id="ORC57898.1"/>
    </source>
</evidence>
<keyword evidence="1" id="KW-0472">Membrane</keyword>
<name>A0A1X0N4V1_9PSED</name>
<dbReference type="Proteomes" id="UP000192815">
    <property type="component" value="Unassembled WGS sequence"/>
</dbReference>
<keyword evidence="3" id="KW-1185">Reference proteome</keyword>
<keyword evidence="1" id="KW-0812">Transmembrane</keyword>
<dbReference type="EMBL" id="MUIO01000072">
    <property type="protein sequence ID" value="ORC57898.1"/>
    <property type="molecule type" value="Genomic_DNA"/>
</dbReference>
<reference evidence="3" key="1">
    <citation type="submission" date="2017-02" db="EMBL/GenBank/DDBJ databases">
        <title>Pseudomonas floridae sp. nov., a novel pathogenic bacterial species isolated from tomato.</title>
        <authorList>
            <person name="Timilsina S."/>
            <person name="Vallad G.E."/>
            <person name="Jones J.B."/>
        </authorList>
    </citation>
    <scope>NUCLEOTIDE SEQUENCE [LARGE SCALE GENOMIC DNA]</scope>
    <source>
        <strain evidence="3">GEV388</strain>
    </source>
</reference>
<sequence>MYNITMISWRPACMFHSAGAWSYHSFTVVLYVNVVTWKILTYTLLFREDTHRFSKPALIDNRHPSRFWLWQAGRLDFNQHQALSITSRGVVGLGYDSFGPFRVVRKLPPAGFNLLTNNLLKGFYDINAKHIGHLCNPIRTPYTLLLERIEACIEYANEITAGSSLPDGAGGDIQL</sequence>
<gene>
    <name evidence="2" type="ORF">BZK31_17895</name>
</gene>
<feature type="transmembrane region" description="Helical" evidence="1">
    <location>
        <begin position="20"/>
        <end position="45"/>
    </location>
</feature>
<organism evidence="2 3">
    <name type="scientific">Pseudomonas floridensis</name>
    <dbReference type="NCBI Taxonomy" id="1958950"/>
    <lineage>
        <taxon>Bacteria</taxon>
        <taxon>Pseudomonadati</taxon>
        <taxon>Pseudomonadota</taxon>
        <taxon>Gammaproteobacteria</taxon>
        <taxon>Pseudomonadales</taxon>
        <taxon>Pseudomonadaceae</taxon>
        <taxon>Pseudomonas</taxon>
    </lineage>
</organism>
<dbReference type="RefSeq" id="WP_024648471.1">
    <property type="nucleotide sequence ID" value="NZ_CBCRZR010000039.1"/>
</dbReference>
<protein>
    <submittedName>
        <fullName evidence="2">Uncharacterized protein</fullName>
    </submittedName>
</protein>
<evidence type="ECO:0000313" key="3">
    <source>
        <dbReference type="Proteomes" id="UP000192815"/>
    </source>
</evidence>
<accession>A0A1X0N4V1</accession>
<dbReference type="STRING" id="1958950.BZK31_17895"/>